<evidence type="ECO:0000313" key="3">
    <source>
        <dbReference type="Proteomes" id="UP001600064"/>
    </source>
</evidence>
<keyword evidence="1" id="KW-1133">Transmembrane helix</keyword>
<reference evidence="2 3" key="1">
    <citation type="journal article" date="2024" name="Commun. Biol.">
        <title>Comparative genomic analysis of thermophilic fungi reveals convergent evolutionary adaptations and gene losses.</title>
        <authorList>
            <person name="Steindorff A.S."/>
            <person name="Aguilar-Pontes M.V."/>
            <person name="Robinson A.J."/>
            <person name="Andreopoulos B."/>
            <person name="LaButti K."/>
            <person name="Kuo A."/>
            <person name="Mondo S."/>
            <person name="Riley R."/>
            <person name="Otillar R."/>
            <person name="Haridas S."/>
            <person name="Lipzen A."/>
            <person name="Grimwood J."/>
            <person name="Schmutz J."/>
            <person name="Clum A."/>
            <person name="Reid I.D."/>
            <person name="Moisan M.C."/>
            <person name="Butler G."/>
            <person name="Nguyen T.T.M."/>
            <person name="Dewar K."/>
            <person name="Conant G."/>
            <person name="Drula E."/>
            <person name="Henrissat B."/>
            <person name="Hansel C."/>
            <person name="Singer S."/>
            <person name="Hutchinson M.I."/>
            <person name="de Vries R.P."/>
            <person name="Natvig D.O."/>
            <person name="Powell A.J."/>
            <person name="Tsang A."/>
            <person name="Grigoriev I.V."/>
        </authorList>
    </citation>
    <scope>NUCLEOTIDE SEQUENCE [LARGE SCALE GENOMIC DNA]</scope>
    <source>
        <strain evidence="2 3">ATCC 22073</strain>
    </source>
</reference>
<dbReference type="RefSeq" id="XP_070867803.1">
    <property type="nucleotide sequence ID" value="XM_071010357.1"/>
</dbReference>
<dbReference type="GeneID" id="98125001"/>
<organism evidence="2 3">
    <name type="scientific">Remersonia thermophila</name>
    <dbReference type="NCBI Taxonomy" id="72144"/>
    <lineage>
        <taxon>Eukaryota</taxon>
        <taxon>Fungi</taxon>
        <taxon>Dikarya</taxon>
        <taxon>Ascomycota</taxon>
        <taxon>Pezizomycotina</taxon>
        <taxon>Sordariomycetes</taxon>
        <taxon>Sordariomycetidae</taxon>
        <taxon>Sordariales</taxon>
        <taxon>Sordariales incertae sedis</taxon>
        <taxon>Remersonia</taxon>
    </lineage>
</organism>
<accession>A0ABR4DFK7</accession>
<evidence type="ECO:0000256" key="1">
    <source>
        <dbReference type="SAM" id="Phobius"/>
    </source>
</evidence>
<keyword evidence="1" id="KW-0472">Membrane</keyword>
<gene>
    <name evidence="2" type="ORF">VTJ83DRAFT_3925</name>
</gene>
<dbReference type="EMBL" id="JAZGUE010000003">
    <property type="protein sequence ID" value="KAL2269079.1"/>
    <property type="molecule type" value="Genomic_DNA"/>
</dbReference>
<keyword evidence="3" id="KW-1185">Reference proteome</keyword>
<protein>
    <submittedName>
        <fullName evidence="2">Uncharacterized protein</fullName>
    </submittedName>
</protein>
<keyword evidence="1" id="KW-0812">Transmembrane</keyword>
<name>A0ABR4DFK7_9PEZI</name>
<feature type="transmembrane region" description="Helical" evidence="1">
    <location>
        <begin position="327"/>
        <end position="343"/>
    </location>
</feature>
<sequence length="344" mass="37963">MSTLTGSLAFLEETKHACEGKQCLSGLDPTSPMRYAIGGLPDSKKKVGTTLKHTGSTSWKRSYTIHLGYQGLLELGKEGDLIHRIDAPRTHEHVHARTPFGIGIAYHMAHVNRIFFNCSAFFTGFGMASHLDARLHTFLCRRHSFFTHSFCHQTRCFLCRCTSPSSRGGGSILLFFFSSPSSVDLMIFQHSLIQACLWQSRDGSGRPTYLSPAPSARPLLGVLFSWVPSTGDPWPGPFFFLWPGMSFLRCGCCGRGFFFIKTGSRIGSGYDTSGTLELFGVGGDMSAAGSCFVFVLGRRKGSRSCLVLLGFYFLVLTRAHLFPACGQYLVTFYISLAWSLAMLF</sequence>
<proteinExistence type="predicted"/>
<evidence type="ECO:0000313" key="2">
    <source>
        <dbReference type="EMBL" id="KAL2269079.1"/>
    </source>
</evidence>
<comment type="caution">
    <text evidence="2">The sequence shown here is derived from an EMBL/GenBank/DDBJ whole genome shotgun (WGS) entry which is preliminary data.</text>
</comment>
<dbReference type="Proteomes" id="UP001600064">
    <property type="component" value="Unassembled WGS sequence"/>
</dbReference>